<dbReference type="EMBL" id="LAZR01038873">
    <property type="protein sequence ID" value="KKL18431.1"/>
    <property type="molecule type" value="Genomic_DNA"/>
</dbReference>
<organism evidence="6">
    <name type="scientific">marine sediment metagenome</name>
    <dbReference type="NCBI Taxonomy" id="412755"/>
    <lineage>
        <taxon>unclassified sequences</taxon>
        <taxon>metagenomes</taxon>
        <taxon>ecological metagenomes</taxon>
    </lineage>
</organism>
<dbReference type="GO" id="GO:0006508">
    <property type="term" value="P:proteolysis"/>
    <property type="evidence" value="ECO:0007669"/>
    <property type="project" value="UniProtKB-KW"/>
</dbReference>
<proteinExistence type="inferred from homology"/>
<dbReference type="PRINTS" id="PR00723">
    <property type="entry name" value="SUBTILISIN"/>
</dbReference>
<evidence type="ECO:0000256" key="1">
    <source>
        <dbReference type="ARBA" id="ARBA00011073"/>
    </source>
</evidence>
<dbReference type="PROSITE" id="PS00138">
    <property type="entry name" value="SUBTILASE_SER"/>
    <property type="match status" value="1"/>
</dbReference>
<keyword evidence="3" id="KW-0378">Hydrolase</keyword>
<dbReference type="InterPro" id="IPR023828">
    <property type="entry name" value="Peptidase_S8_Ser-AS"/>
</dbReference>
<reference evidence="6" key="1">
    <citation type="journal article" date="2015" name="Nature">
        <title>Complex archaea that bridge the gap between prokaryotes and eukaryotes.</title>
        <authorList>
            <person name="Spang A."/>
            <person name="Saw J.H."/>
            <person name="Jorgensen S.L."/>
            <person name="Zaremba-Niedzwiedzka K."/>
            <person name="Martijn J."/>
            <person name="Lind A.E."/>
            <person name="van Eijk R."/>
            <person name="Schleper C."/>
            <person name="Guy L."/>
            <person name="Ettema T.J."/>
        </authorList>
    </citation>
    <scope>NUCLEOTIDE SEQUENCE</scope>
</reference>
<accession>A0A0F9DL73</accession>
<dbReference type="Gene3D" id="3.40.50.200">
    <property type="entry name" value="Peptidase S8/S53 domain"/>
    <property type="match status" value="1"/>
</dbReference>
<sequence length="211" mass="21530">GRGDVATIARGIRFAARRGADIVNMSFEFSIGLTEAEIPDVMRALRYARRKGVLLVAAAGNAESRSIAYPARAKNVVAVGATTEHGCLAEYSNTGTGLDIVAPGGGGDALVVGDPNCRPADSSGRDVFQVTFVGSSRSRFGLPSGYEGTSMSAPHVVGTAALVMASGALGADPTPGTVANRLQSTARDLGRPGYDTIYGWGLLDAAAATTP</sequence>
<feature type="non-terminal residue" evidence="6">
    <location>
        <position position="1"/>
    </location>
</feature>
<dbReference type="PROSITE" id="PS51892">
    <property type="entry name" value="SUBTILASE"/>
    <property type="match status" value="1"/>
</dbReference>
<dbReference type="Pfam" id="PF00082">
    <property type="entry name" value="Peptidase_S8"/>
    <property type="match status" value="1"/>
</dbReference>
<keyword evidence="2" id="KW-0645">Protease</keyword>
<comment type="caution">
    <text evidence="6">The sequence shown here is derived from an EMBL/GenBank/DDBJ whole genome shotgun (WGS) entry which is preliminary data.</text>
</comment>
<evidence type="ECO:0000256" key="2">
    <source>
        <dbReference type="ARBA" id="ARBA00022670"/>
    </source>
</evidence>
<keyword evidence="4" id="KW-0720">Serine protease</keyword>
<dbReference type="GO" id="GO:0004252">
    <property type="term" value="F:serine-type endopeptidase activity"/>
    <property type="evidence" value="ECO:0007669"/>
    <property type="project" value="InterPro"/>
</dbReference>
<comment type="similarity">
    <text evidence="1">Belongs to the peptidase S8 family.</text>
</comment>
<dbReference type="InterPro" id="IPR015500">
    <property type="entry name" value="Peptidase_S8_subtilisin-rel"/>
</dbReference>
<name>A0A0F9DL73_9ZZZZ</name>
<evidence type="ECO:0000256" key="3">
    <source>
        <dbReference type="ARBA" id="ARBA00022801"/>
    </source>
</evidence>
<dbReference type="AlphaFoldDB" id="A0A0F9DL73"/>
<dbReference type="InterPro" id="IPR000209">
    <property type="entry name" value="Peptidase_S8/S53_dom"/>
</dbReference>
<dbReference type="PANTHER" id="PTHR43806:SF11">
    <property type="entry name" value="CEREVISIN-RELATED"/>
    <property type="match status" value="1"/>
</dbReference>
<protein>
    <recommendedName>
        <fullName evidence="5">Peptidase S8/S53 domain-containing protein</fullName>
    </recommendedName>
</protein>
<dbReference type="InterPro" id="IPR036852">
    <property type="entry name" value="Peptidase_S8/S53_dom_sf"/>
</dbReference>
<dbReference type="PANTHER" id="PTHR43806">
    <property type="entry name" value="PEPTIDASE S8"/>
    <property type="match status" value="1"/>
</dbReference>
<gene>
    <name evidence="6" type="ORF">LCGC14_2475570</name>
</gene>
<feature type="domain" description="Peptidase S8/S53" evidence="5">
    <location>
        <begin position="3"/>
        <end position="201"/>
    </location>
</feature>
<evidence type="ECO:0000256" key="4">
    <source>
        <dbReference type="ARBA" id="ARBA00022825"/>
    </source>
</evidence>
<dbReference type="InterPro" id="IPR050131">
    <property type="entry name" value="Peptidase_S8_subtilisin-like"/>
</dbReference>
<dbReference type="SUPFAM" id="SSF52743">
    <property type="entry name" value="Subtilisin-like"/>
    <property type="match status" value="1"/>
</dbReference>
<evidence type="ECO:0000313" key="6">
    <source>
        <dbReference type="EMBL" id="KKL18431.1"/>
    </source>
</evidence>
<evidence type="ECO:0000259" key="5">
    <source>
        <dbReference type="Pfam" id="PF00082"/>
    </source>
</evidence>